<reference evidence="4" key="1">
    <citation type="journal article" date="2019" name="Int. J. Syst. Evol. Microbiol.">
        <title>The Global Catalogue of Microorganisms (GCM) 10K type strain sequencing project: providing services to taxonomists for standard genome sequencing and annotation.</title>
        <authorList>
            <consortium name="The Broad Institute Genomics Platform"/>
            <consortium name="The Broad Institute Genome Sequencing Center for Infectious Disease"/>
            <person name="Wu L."/>
            <person name="Ma J."/>
        </authorList>
    </citation>
    <scope>NUCLEOTIDE SEQUENCE [LARGE SCALE GENOMIC DNA]</scope>
    <source>
        <strain evidence="4">JCM 30346</strain>
    </source>
</reference>
<dbReference type="InterPro" id="IPR000835">
    <property type="entry name" value="HTH_MarR-typ"/>
</dbReference>
<name>A0ABW1NBP3_9ACTN</name>
<dbReference type="InterPro" id="IPR043129">
    <property type="entry name" value="ATPase_NBD"/>
</dbReference>
<comment type="similarity">
    <text evidence="1">Belongs to the ROK (NagC/XylR) family.</text>
</comment>
<dbReference type="PANTHER" id="PTHR18964">
    <property type="entry name" value="ROK (REPRESSOR, ORF, KINASE) FAMILY"/>
    <property type="match status" value="1"/>
</dbReference>
<dbReference type="InterPro" id="IPR036390">
    <property type="entry name" value="WH_DNA-bd_sf"/>
</dbReference>
<dbReference type="Pfam" id="PF00480">
    <property type="entry name" value="ROK"/>
    <property type="match status" value="1"/>
</dbReference>
<dbReference type="RefSeq" id="WP_380747093.1">
    <property type="nucleotide sequence ID" value="NZ_JBHSRF010000004.1"/>
</dbReference>
<dbReference type="SUPFAM" id="SSF53067">
    <property type="entry name" value="Actin-like ATPase domain"/>
    <property type="match status" value="1"/>
</dbReference>
<sequence length="395" mass="40095">MAGALRHGTMRAGNLAVVLGELDRRGPLTRAALADGTGLTKTTVSKLVGDLIDAGMAVESGAVRDGERGRPGTAVRLSGHRVAALGLEINVDYLAACVVDLTREIRVIRTQPVDNRSVPPAEVIARLRTLATTVLAEAAALGLSVAGAVVALPGPVDPITGTVHRAPNLGWRDVAVTDTLALPLPVVVDNEANLAALGELWFGSGPSLGDFLHVSGEIGIGAGLVVGGGLFRGAHGFAGELGHVVVTPDGPPCRCGGSGCLERYAGQDALLAEGETLPGLVARLRSGDPEALESCTRAGTALGIALTTAANLLDPDTIVLGGIYAPLFPWISTSVTRTLHSRLSQMHPKVPALVISAAGTNAAPLGAAGSVIQRVIADPTPLLPSPPAPHQEAIG</sequence>
<dbReference type="Gene3D" id="1.10.10.10">
    <property type="entry name" value="Winged helix-like DNA-binding domain superfamily/Winged helix DNA-binding domain"/>
    <property type="match status" value="1"/>
</dbReference>
<evidence type="ECO:0000313" key="3">
    <source>
        <dbReference type="EMBL" id="MFC6080313.1"/>
    </source>
</evidence>
<protein>
    <submittedName>
        <fullName evidence="3">ROK family protein</fullName>
    </submittedName>
</protein>
<dbReference type="Gene3D" id="3.30.420.40">
    <property type="match status" value="2"/>
</dbReference>
<evidence type="ECO:0000313" key="4">
    <source>
        <dbReference type="Proteomes" id="UP001596137"/>
    </source>
</evidence>
<dbReference type="PANTHER" id="PTHR18964:SF149">
    <property type="entry name" value="BIFUNCTIONAL UDP-N-ACETYLGLUCOSAMINE 2-EPIMERASE_N-ACETYLMANNOSAMINE KINASE"/>
    <property type="match status" value="1"/>
</dbReference>
<dbReference type="CDD" id="cd24076">
    <property type="entry name" value="ASKHA_ATPase_ROK_BsXylR-like"/>
    <property type="match status" value="1"/>
</dbReference>
<keyword evidence="4" id="KW-1185">Reference proteome</keyword>
<gene>
    <name evidence="3" type="ORF">ACFP1K_04040</name>
</gene>
<accession>A0ABW1NBP3</accession>
<dbReference type="EMBL" id="JBHSRF010000004">
    <property type="protein sequence ID" value="MFC6080313.1"/>
    <property type="molecule type" value="Genomic_DNA"/>
</dbReference>
<comment type="caution">
    <text evidence="3">The sequence shown here is derived from an EMBL/GenBank/DDBJ whole genome shotgun (WGS) entry which is preliminary data.</text>
</comment>
<dbReference type="InterPro" id="IPR036388">
    <property type="entry name" value="WH-like_DNA-bd_sf"/>
</dbReference>
<dbReference type="SUPFAM" id="SSF46785">
    <property type="entry name" value="Winged helix' DNA-binding domain"/>
    <property type="match status" value="1"/>
</dbReference>
<dbReference type="Pfam" id="PF12802">
    <property type="entry name" value="MarR_2"/>
    <property type="match status" value="1"/>
</dbReference>
<feature type="domain" description="HTH marR-type" evidence="2">
    <location>
        <begin position="18"/>
        <end position="60"/>
    </location>
</feature>
<dbReference type="InterPro" id="IPR000600">
    <property type="entry name" value="ROK"/>
</dbReference>
<organism evidence="3 4">
    <name type="scientific">Sphaerisporangium aureirubrum</name>
    <dbReference type="NCBI Taxonomy" id="1544736"/>
    <lineage>
        <taxon>Bacteria</taxon>
        <taxon>Bacillati</taxon>
        <taxon>Actinomycetota</taxon>
        <taxon>Actinomycetes</taxon>
        <taxon>Streptosporangiales</taxon>
        <taxon>Streptosporangiaceae</taxon>
        <taxon>Sphaerisporangium</taxon>
    </lineage>
</organism>
<evidence type="ECO:0000256" key="1">
    <source>
        <dbReference type="ARBA" id="ARBA00006479"/>
    </source>
</evidence>
<dbReference type="Proteomes" id="UP001596137">
    <property type="component" value="Unassembled WGS sequence"/>
</dbReference>
<proteinExistence type="inferred from homology"/>
<evidence type="ECO:0000259" key="2">
    <source>
        <dbReference type="Pfam" id="PF12802"/>
    </source>
</evidence>